<keyword evidence="8" id="KW-0547">Nucleotide-binding</keyword>
<dbReference type="Pfam" id="PF01330">
    <property type="entry name" value="RuvA_N"/>
    <property type="match status" value="1"/>
</dbReference>
<dbReference type="InterPro" id="IPR011114">
    <property type="entry name" value="RuvA_C"/>
</dbReference>
<dbReference type="HAMAP" id="MF_00031">
    <property type="entry name" value="DNA_HJ_migration_RuvA"/>
    <property type="match status" value="1"/>
</dbReference>
<organism evidence="8 9">
    <name type="scientific">Marinobacterium aestuarii</name>
    <dbReference type="NCBI Taxonomy" id="1821621"/>
    <lineage>
        <taxon>Bacteria</taxon>
        <taxon>Pseudomonadati</taxon>
        <taxon>Pseudomonadota</taxon>
        <taxon>Gammaproteobacteria</taxon>
        <taxon>Oceanospirillales</taxon>
        <taxon>Oceanospirillaceae</taxon>
        <taxon>Marinobacterium</taxon>
    </lineage>
</organism>
<keyword evidence="2 6" id="KW-0227">DNA damage</keyword>
<dbReference type="Gene3D" id="1.10.150.20">
    <property type="entry name" value="5' to 3' exonuclease, C-terminal subdomain"/>
    <property type="match status" value="1"/>
</dbReference>
<evidence type="ECO:0000256" key="5">
    <source>
        <dbReference type="ARBA" id="ARBA00023204"/>
    </source>
</evidence>
<dbReference type="InterPro" id="IPR013849">
    <property type="entry name" value="DNA_helicase_Holl-junc_RuvA_I"/>
</dbReference>
<dbReference type="Pfam" id="PF07499">
    <property type="entry name" value="RuvA_C"/>
    <property type="match status" value="1"/>
</dbReference>
<dbReference type="GO" id="GO:0009378">
    <property type="term" value="F:four-way junction helicase activity"/>
    <property type="evidence" value="ECO:0007669"/>
    <property type="project" value="InterPro"/>
</dbReference>
<accession>A0A1A9EWZ5</accession>
<keyword evidence="9" id="KW-1185">Reference proteome</keyword>
<name>A0A1A9EWZ5_9GAMM</name>
<dbReference type="FunFam" id="2.40.50.140:FF:000083">
    <property type="entry name" value="Holliday junction ATP-dependent DNA helicase RuvA"/>
    <property type="match status" value="1"/>
</dbReference>
<keyword evidence="3 6" id="KW-0238">DNA-binding</keyword>
<dbReference type="GO" id="GO:0005737">
    <property type="term" value="C:cytoplasm"/>
    <property type="evidence" value="ECO:0007669"/>
    <property type="project" value="UniProtKB-SubCell"/>
</dbReference>
<keyword evidence="4 6" id="KW-0233">DNA recombination</keyword>
<comment type="caution">
    <text evidence="6">Lacks conserved residue(s) required for the propagation of feature annotation.</text>
</comment>
<dbReference type="Gene3D" id="2.40.50.140">
    <property type="entry name" value="Nucleic acid-binding proteins"/>
    <property type="match status" value="1"/>
</dbReference>
<comment type="function">
    <text evidence="6">The RuvA-RuvB-RuvC complex processes Holliday junction (HJ) DNA during genetic recombination and DNA repair, while the RuvA-RuvB complex plays an important role in the rescue of blocked DNA replication forks via replication fork reversal (RFR). RuvA specifically binds to HJ cruciform DNA, conferring on it an open structure. The RuvB hexamer acts as an ATP-dependent pump, pulling dsDNA into and through the RuvAB complex. HJ branch migration allows RuvC to scan DNA until it finds its consensus sequence, where it cleaves and resolves the cruciform DNA.</text>
</comment>
<dbReference type="Pfam" id="PF14520">
    <property type="entry name" value="HHH_5"/>
    <property type="match status" value="1"/>
</dbReference>
<dbReference type="InterPro" id="IPR012340">
    <property type="entry name" value="NA-bd_OB-fold"/>
</dbReference>
<dbReference type="GO" id="GO:0009432">
    <property type="term" value="P:SOS response"/>
    <property type="evidence" value="ECO:0007669"/>
    <property type="project" value="UniProtKB-ARBA"/>
</dbReference>
<dbReference type="EMBL" id="CP015839">
    <property type="protein sequence ID" value="ANG62395.1"/>
    <property type="molecule type" value="Genomic_DNA"/>
</dbReference>
<evidence type="ECO:0000256" key="4">
    <source>
        <dbReference type="ARBA" id="ARBA00023172"/>
    </source>
</evidence>
<sequence length="208" mass="22221">MIGRLRGELLEKHPPQLLVEVGGVGYELEASMNTFYRLPERGKQVVLYTHFVVREDAQLLYGFADRGERSLFRALIKVNGVGPKLALTILSGIDADSFVRAVHQGDTASLVRLPGIGKKTAERLIVEMKDKLKELQVSGAGEFQLSAPGEQAPVAGPDAASEAESALVALGYKPAEATKAVSQAARLLDANAPCEALIRQALKSMVGG</sequence>
<gene>
    <name evidence="6" type="primary">ruvA</name>
    <name evidence="8" type="ORF">A8C75_07760</name>
</gene>
<proteinExistence type="inferred from homology"/>
<evidence type="ECO:0000256" key="6">
    <source>
        <dbReference type="HAMAP-Rule" id="MF_00031"/>
    </source>
</evidence>
<dbReference type="SMART" id="SM00278">
    <property type="entry name" value="HhH1"/>
    <property type="match status" value="2"/>
</dbReference>
<comment type="domain">
    <text evidence="6">Has three domains with a flexible linker between the domains II and III and assumes an 'L' shape. Domain III is highly mobile and contacts RuvB.</text>
</comment>
<dbReference type="GO" id="GO:0009379">
    <property type="term" value="C:Holliday junction helicase complex"/>
    <property type="evidence" value="ECO:0007669"/>
    <property type="project" value="InterPro"/>
</dbReference>
<reference evidence="9" key="1">
    <citation type="submission" date="2016-05" db="EMBL/GenBank/DDBJ databases">
        <authorList>
            <person name="Baek K."/>
            <person name="Yang S.-J."/>
        </authorList>
    </citation>
    <scope>NUCLEOTIDE SEQUENCE [LARGE SCALE GENOMIC DNA]</scope>
    <source>
        <strain evidence="9">ST58-10</strain>
    </source>
</reference>
<dbReference type="RefSeq" id="WP_067380339.1">
    <property type="nucleotide sequence ID" value="NZ_CP015839.1"/>
</dbReference>
<dbReference type="SUPFAM" id="SSF47781">
    <property type="entry name" value="RuvA domain 2-like"/>
    <property type="match status" value="1"/>
</dbReference>
<keyword evidence="1 6" id="KW-0963">Cytoplasm</keyword>
<dbReference type="AlphaFoldDB" id="A0A1A9EWZ5"/>
<comment type="subcellular location">
    <subcellularLocation>
        <location evidence="6">Cytoplasm</location>
    </subcellularLocation>
</comment>
<dbReference type="SUPFAM" id="SSF46929">
    <property type="entry name" value="DNA helicase RuvA subunit, C-terminal domain"/>
    <property type="match status" value="1"/>
</dbReference>
<dbReference type="Proteomes" id="UP000078070">
    <property type="component" value="Chromosome"/>
</dbReference>
<dbReference type="InterPro" id="IPR003583">
    <property type="entry name" value="Hlx-hairpin-Hlx_DNA-bd_motif"/>
</dbReference>
<dbReference type="GO" id="GO:0005524">
    <property type="term" value="F:ATP binding"/>
    <property type="evidence" value="ECO:0007669"/>
    <property type="project" value="InterPro"/>
</dbReference>
<dbReference type="GO" id="GO:0006310">
    <property type="term" value="P:DNA recombination"/>
    <property type="evidence" value="ECO:0007669"/>
    <property type="project" value="UniProtKB-UniRule"/>
</dbReference>
<comment type="subunit">
    <text evidence="6">Homotetramer. Forms an RuvA(8)-RuvB(12)-Holliday junction (HJ) complex. HJ DNA is sandwiched between 2 RuvA tetramers; dsDNA enters through RuvA and exits via RuvB. An RuvB hexamer assembles on each DNA strand where it exits the tetramer. Each RuvB hexamer is contacted by two RuvA subunits (via domain III) on 2 adjacent RuvB subunits; this complex drives branch migration. In the full resolvosome a probable DNA-RuvA(4)-RuvB(12)-RuvC(2) complex forms which resolves the HJ.</text>
</comment>
<dbReference type="KEGG" id="mars:A8C75_07760"/>
<keyword evidence="5 6" id="KW-0234">DNA repair</keyword>
<feature type="region of interest" description="Domain III" evidence="6">
    <location>
        <begin position="155"/>
        <end position="208"/>
    </location>
</feature>
<dbReference type="STRING" id="1821621.A8C75_07760"/>
<feature type="domain" description="Helix-hairpin-helix DNA-binding motif class 1" evidence="7">
    <location>
        <begin position="73"/>
        <end position="92"/>
    </location>
</feature>
<evidence type="ECO:0000259" key="7">
    <source>
        <dbReference type="SMART" id="SM00278"/>
    </source>
</evidence>
<keyword evidence="8" id="KW-0347">Helicase</keyword>
<evidence type="ECO:0000256" key="3">
    <source>
        <dbReference type="ARBA" id="ARBA00023125"/>
    </source>
</evidence>
<evidence type="ECO:0000256" key="1">
    <source>
        <dbReference type="ARBA" id="ARBA00022490"/>
    </source>
</evidence>
<reference evidence="8 9" key="2">
    <citation type="journal article" date="2018" name="Int. J. Syst. Evol. Microbiol.">
        <title>Marinobacterium aestuarii sp. nov., a benzene-degrading marine bacterium isolated from estuary sediment.</title>
        <authorList>
            <person name="Bae S.S."/>
            <person name="Jung J."/>
            <person name="Chung D."/>
            <person name="Baek K."/>
        </authorList>
    </citation>
    <scope>NUCLEOTIDE SEQUENCE [LARGE SCALE GENOMIC DNA]</scope>
    <source>
        <strain evidence="8 9">ST58-10</strain>
    </source>
</reference>
<feature type="domain" description="Helix-hairpin-helix DNA-binding motif class 1" evidence="7">
    <location>
        <begin position="108"/>
        <end position="127"/>
    </location>
</feature>
<feature type="region of interest" description="Domain I" evidence="6">
    <location>
        <begin position="1"/>
        <end position="64"/>
    </location>
</feature>
<dbReference type="GO" id="GO:0000400">
    <property type="term" value="F:four-way junction DNA binding"/>
    <property type="evidence" value="ECO:0007669"/>
    <property type="project" value="UniProtKB-UniRule"/>
</dbReference>
<keyword evidence="8" id="KW-0378">Hydrolase</keyword>
<dbReference type="InterPro" id="IPR010994">
    <property type="entry name" value="RuvA_2-like"/>
</dbReference>
<dbReference type="Gene3D" id="1.10.8.10">
    <property type="entry name" value="DNA helicase RuvA subunit, C-terminal domain"/>
    <property type="match status" value="1"/>
</dbReference>
<dbReference type="GO" id="GO:0006281">
    <property type="term" value="P:DNA repair"/>
    <property type="evidence" value="ECO:0007669"/>
    <property type="project" value="UniProtKB-UniRule"/>
</dbReference>
<evidence type="ECO:0000256" key="2">
    <source>
        <dbReference type="ARBA" id="ARBA00022763"/>
    </source>
</evidence>
<dbReference type="GO" id="GO:0048476">
    <property type="term" value="C:Holliday junction resolvase complex"/>
    <property type="evidence" value="ECO:0007669"/>
    <property type="project" value="UniProtKB-UniRule"/>
</dbReference>
<evidence type="ECO:0000313" key="9">
    <source>
        <dbReference type="Proteomes" id="UP000078070"/>
    </source>
</evidence>
<comment type="similarity">
    <text evidence="6">Belongs to the RuvA family.</text>
</comment>
<keyword evidence="8" id="KW-0067">ATP-binding</keyword>
<dbReference type="NCBIfam" id="TIGR00084">
    <property type="entry name" value="ruvA"/>
    <property type="match status" value="1"/>
</dbReference>
<dbReference type="InterPro" id="IPR036267">
    <property type="entry name" value="RuvA_C_sf"/>
</dbReference>
<dbReference type="CDD" id="cd14332">
    <property type="entry name" value="UBA_RuvA_C"/>
    <property type="match status" value="1"/>
</dbReference>
<dbReference type="OrthoDB" id="5293449at2"/>
<dbReference type="InterPro" id="IPR000085">
    <property type="entry name" value="RuvA"/>
</dbReference>
<evidence type="ECO:0000313" key="8">
    <source>
        <dbReference type="EMBL" id="ANG62395.1"/>
    </source>
</evidence>
<dbReference type="SUPFAM" id="SSF50249">
    <property type="entry name" value="Nucleic acid-binding proteins"/>
    <property type="match status" value="1"/>
</dbReference>
<protein>
    <recommendedName>
        <fullName evidence="6">Holliday junction branch migration complex subunit RuvA</fullName>
    </recommendedName>
</protein>